<organism evidence="2 3">
    <name type="scientific">Rhodococcus olei</name>
    <dbReference type="NCBI Taxonomy" id="2161675"/>
    <lineage>
        <taxon>Bacteria</taxon>
        <taxon>Bacillati</taxon>
        <taxon>Actinomycetota</taxon>
        <taxon>Actinomycetes</taxon>
        <taxon>Mycobacteriales</taxon>
        <taxon>Nocardiaceae</taxon>
        <taxon>Rhodococcus</taxon>
    </lineage>
</organism>
<reference evidence="3" key="1">
    <citation type="journal article" date="2019" name="Int. J. Syst. Evol. Microbiol.">
        <title>The Global Catalogue of Microorganisms (GCM) 10K type strain sequencing project: providing services to taxonomists for standard genome sequencing and annotation.</title>
        <authorList>
            <consortium name="The Broad Institute Genomics Platform"/>
            <consortium name="The Broad Institute Genome Sequencing Center for Infectious Disease"/>
            <person name="Wu L."/>
            <person name="Ma J."/>
        </authorList>
    </citation>
    <scope>NUCLEOTIDE SEQUENCE [LARGE SCALE GENOMIC DNA]</scope>
    <source>
        <strain evidence="3">JCM 32206</strain>
    </source>
</reference>
<proteinExistence type="predicted"/>
<gene>
    <name evidence="2" type="ORF">GCM10023094_00010</name>
</gene>
<protein>
    <submittedName>
        <fullName evidence="2">Uncharacterized protein</fullName>
    </submittedName>
</protein>
<dbReference type="EMBL" id="BAABFB010000001">
    <property type="protein sequence ID" value="GAA4470650.1"/>
    <property type="molecule type" value="Genomic_DNA"/>
</dbReference>
<comment type="caution">
    <text evidence="2">The sequence shown here is derived from an EMBL/GenBank/DDBJ whole genome shotgun (WGS) entry which is preliminary data.</text>
</comment>
<accession>A0ABP8NPT1</accession>
<keyword evidence="3" id="KW-1185">Reference proteome</keyword>
<feature type="region of interest" description="Disordered" evidence="1">
    <location>
        <begin position="32"/>
        <end position="69"/>
    </location>
</feature>
<evidence type="ECO:0000313" key="3">
    <source>
        <dbReference type="Proteomes" id="UP001501183"/>
    </source>
</evidence>
<sequence>MPRWVRVGASGGDSLHDDGRRVFADTDEVTVDPRPARSVGAGLTGENCEGEAADPPLTPFGPLVSGIDG</sequence>
<name>A0ABP8NPT1_9NOCA</name>
<evidence type="ECO:0000313" key="2">
    <source>
        <dbReference type="EMBL" id="GAA4470650.1"/>
    </source>
</evidence>
<evidence type="ECO:0000256" key="1">
    <source>
        <dbReference type="SAM" id="MobiDB-lite"/>
    </source>
</evidence>
<dbReference type="Proteomes" id="UP001501183">
    <property type="component" value="Unassembled WGS sequence"/>
</dbReference>